<dbReference type="InterPro" id="IPR050707">
    <property type="entry name" value="HTH_MetabolicPath_Reg"/>
</dbReference>
<dbReference type="Proteomes" id="UP000746595">
    <property type="component" value="Unassembled WGS sequence"/>
</dbReference>
<evidence type="ECO:0000259" key="5">
    <source>
        <dbReference type="PROSITE" id="PS51078"/>
    </source>
</evidence>
<feature type="domain" description="HTH iclR-type" evidence="4">
    <location>
        <begin position="22"/>
        <end position="83"/>
    </location>
</feature>
<organism evidence="6 7">
    <name type="scientific">Paeniglutamicibacter terrestris</name>
    <dbReference type="NCBI Taxonomy" id="2723403"/>
    <lineage>
        <taxon>Bacteria</taxon>
        <taxon>Bacillati</taxon>
        <taxon>Actinomycetota</taxon>
        <taxon>Actinomycetes</taxon>
        <taxon>Micrococcales</taxon>
        <taxon>Micrococcaceae</taxon>
        <taxon>Paeniglutamicibacter</taxon>
    </lineage>
</organism>
<sequence length="239" mass="25112">MIKNVNEPTIASTPVASRTSGSQTLARGLEVLRLVASTPAGVGINEVAEHAGIHRTGAYRLLNTLCDAQLLHRGADGRYRGAAGLLSLSASAYHSLLAAAEPLLRRYADELGATLALIVREGNEAIALRVMAPTSGVYHVSFTEASRHPLGLGAAGHAVLASEPAHPGEDPRVSSARTNGYAQTFGEVEPDMHGLAVPLNRDICQVSACLNLITVRSEQATSAIDVLQRAARELESALR</sequence>
<keyword evidence="3" id="KW-0804">Transcription</keyword>
<dbReference type="PANTHER" id="PTHR30136:SF24">
    <property type="entry name" value="HTH-TYPE TRANSCRIPTIONAL REPRESSOR ALLR"/>
    <property type="match status" value="1"/>
</dbReference>
<name>A0ABX1G033_9MICC</name>
<evidence type="ECO:0000313" key="7">
    <source>
        <dbReference type="Proteomes" id="UP000746595"/>
    </source>
</evidence>
<dbReference type="InterPro" id="IPR014757">
    <property type="entry name" value="Tscrpt_reg_IclR_C"/>
</dbReference>
<feature type="domain" description="IclR-ED" evidence="5">
    <location>
        <begin position="84"/>
        <end position="239"/>
    </location>
</feature>
<evidence type="ECO:0000259" key="4">
    <source>
        <dbReference type="PROSITE" id="PS51077"/>
    </source>
</evidence>
<proteinExistence type="predicted"/>
<keyword evidence="1" id="KW-0805">Transcription regulation</keyword>
<reference evidence="6 7" key="1">
    <citation type="submission" date="2020-04" db="EMBL/GenBank/DDBJ databases">
        <title>Paeniglutamicibacter sp. ANT13_2, a novel actinomycete isolated from sediment in Antarctica.</title>
        <authorList>
            <person name="Sakdapetsiri C."/>
            <person name="Pinyakong O."/>
        </authorList>
    </citation>
    <scope>NUCLEOTIDE SEQUENCE [LARGE SCALE GENOMIC DNA]</scope>
    <source>
        <strain evidence="6 7">ANT13_2</strain>
    </source>
</reference>
<evidence type="ECO:0000256" key="2">
    <source>
        <dbReference type="ARBA" id="ARBA00023125"/>
    </source>
</evidence>
<dbReference type="Gene3D" id="1.10.10.10">
    <property type="entry name" value="Winged helix-like DNA-binding domain superfamily/Winged helix DNA-binding domain"/>
    <property type="match status" value="1"/>
</dbReference>
<dbReference type="PROSITE" id="PS51078">
    <property type="entry name" value="ICLR_ED"/>
    <property type="match status" value="1"/>
</dbReference>
<dbReference type="InterPro" id="IPR036390">
    <property type="entry name" value="WH_DNA-bd_sf"/>
</dbReference>
<protein>
    <submittedName>
        <fullName evidence="6">Helix-turn-helix domain-containing protein</fullName>
    </submittedName>
</protein>
<dbReference type="Gene3D" id="3.30.450.40">
    <property type="match status" value="2"/>
</dbReference>
<dbReference type="InterPro" id="IPR036388">
    <property type="entry name" value="WH-like_DNA-bd_sf"/>
</dbReference>
<dbReference type="SUPFAM" id="SSF55781">
    <property type="entry name" value="GAF domain-like"/>
    <property type="match status" value="1"/>
</dbReference>
<accession>A0ABX1G033</accession>
<evidence type="ECO:0000313" key="6">
    <source>
        <dbReference type="EMBL" id="NKG19563.1"/>
    </source>
</evidence>
<dbReference type="PROSITE" id="PS51077">
    <property type="entry name" value="HTH_ICLR"/>
    <property type="match status" value="1"/>
</dbReference>
<dbReference type="InterPro" id="IPR005471">
    <property type="entry name" value="Tscrpt_reg_IclR_N"/>
</dbReference>
<dbReference type="SMART" id="SM00346">
    <property type="entry name" value="HTH_ICLR"/>
    <property type="match status" value="1"/>
</dbReference>
<dbReference type="EMBL" id="JAAWVT010000001">
    <property type="protein sequence ID" value="NKG19563.1"/>
    <property type="molecule type" value="Genomic_DNA"/>
</dbReference>
<evidence type="ECO:0000256" key="3">
    <source>
        <dbReference type="ARBA" id="ARBA00023163"/>
    </source>
</evidence>
<dbReference type="SUPFAM" id="SSF46785">
    <property type="entry name" value="Winged helix' DNA-binding domain"/>
    <property type="match status" value="1"/>
</dbReference>
<gene>
    <name evidence="6" type="ORF">HED64_02430</name>
</gene>
<dbReference type="InterPro" id="IPR029016">
    <property type="entry name" value="GAF-like_dom_sf"/>
</dbReference>
<dbReference type="Pfam" id="PF09339">
    <property type="entry name" value="HTH_IclR"/>
    <property type="match status" value="1"/>
</dbReference>
<comment type="caution">
    <text evidence="6">The sequence shown here is derived from an EMBL/GenBank/DDBJ whole genome shotgun (WGS) entry which is preliminary data.</text>
</comment>
<evidence type="ECO:0000256" key="1">
    <source>
        <dbReference type="ARBA" id="ARBA00023015"/>
    </source>
</evidence>
<keyword evidence="7" id="KW-1185">Reference proteome</keyword>
<keyword evidence="2" id="KW-0238">DNA-binding</keyword>
<dbReference type="PANTHER" id="PTHR30136">
    <property type="entry name" value="HELIX-TURN-HELIX TRANSCRIPTIONAL REGULATOR, ICLR FAMILY"/>
    <property type="match status" value="1"/>
</dbReference>